<evidence type="ECO:0000313" key="3">
    <source>
        <dbReference type="Proteomes" id="UP000198860"/>
    </source>
</evidence>
<proteinExistence type="predicted"/>
<gene>
    <name evidence="2" type="ORF">SAMN05421677_10332</name>
</gene>
<evidence type="ECO:0000313" key="2">
    <source>
        <dbReference type="EMBL" id="SDO13449.1"/>
    </source>
</evidence>
<dbReference type="EMBL" id="FNIZ01000003">
    <property type="protein sequence ID" value="SDO13449.1"/>
    <property type="molecule type" value="Genomic_DNA"/>
</dbReference>
<name>A0A1H0H2S7_HALAD</name>
<organism evidence="2 3">
    <name type="scientific">Halobacillus aidingensis</name>
    <dbReference type="NCBI Taxonomy" id="240303"/>
    <lineage>
        <taxon>Bacteria</taxon>
        <taxon>Bacillati</taxon>
        <taxon>Bacillota</taxon>
        <taxon>Bacilli</taxon>
        <taxon>Bacillales</taxon>
        <taxon>Bacillaceae</taxon>
        <taxon>Halobacillus</taxon>
    </lineage>
</organism>
<protein>
    <submittedName>
        <fullName evidence="2">Uncharacterized protein</fullName>
    </submittedName>
</protein>
<feature type="coiled-coil region" evidence="1">
    <location>
        <begin position="12"/>
        <end position="46"/>
    </location>
</feature>
<evidence type="ECO:0000256" key="1">
    <source>
        <dbReference type="SAM" id="Coils"/>
    </source>
</evidence>
<dbReference type="STRING" id="240303.SAMN05421677_10332"/>
<keyword evidence="1" id="KW-0175">Coiled coil</keyword>
<keyword evidence="3" id="KW-1185">Reference proteome</keyword>
<dbReference type="AlphaFoldDB" id="A0A1H0H2S7"/>
<dbReference type="Proteomes" id="UP000198860">
    <property type="component" value="Unassembled WGS sequence"/>
</dbReference>
<reference evidence="3" key="1">
    <citation type="submission" date="2016-10" db="EMBL/GenBank/DDBJ databases">
        <authorList>
            <person name="Varghese N."/>
            <person name="Submissions S."/>
        </authorList>
    </citation>
    <scope>NUCLEOTIDE SEQUENCE [LARGE SCALE GENOMIC DNA]</scope>
    <source>
        <strain evidence="3">CGMCC 1.3703</strain>
    </source>
</reference>
<accession>A0A1H0H2S7</accession>
<dbReference type="RefSeq" id="WP_167355998.1">
    <property type="nucleotide sequence ID" value="NZ_FNIZ01000003.1"/>
</dbReference>
<sequence length="54" mass="6567">MREDMLRVLDQRDYLVKENQRLQEELEQERMKVLQMKQEQEAQQKKQALSSMGA</sequence>